<dbReference type="SUPFAM" id="SSF54427">
    <property type="entry name" value="NTF2-like"/>
    <property type="match status" value="1"/>
</dbReference>
<evidence type="ECO:0000313" key="2">
    <source>
        <dbReference type="EMBL" id="KAK7039824.1"/>
    </source>
</evidence>
<dbReference type="Gene3D" id="3.10.450.50">
    <property type="match status" value="1"/>
</dbReference>
<sequence>MRTSASTLFSVLALAIGLVESASSQTIPKGVPCKVHHASPRTQKAIFEAYVKAMYIEKNIPKAFNNVVAADYIQHNPAGPDGFDAAYVGLSQLLANPELEVQILHLAFEAPYGWVHLRMDGFQPNATAGLDLYRMNGTCFQEHWDVLQERPATALNDHPLF</sequence>
<evidence type="ECO:0000313" key="3">
    <source>
        <dbReference type="Proteomes" id="UP001362999"/>
    </source>
</evidence>
<accession>A0AAW0CLW3</accession>
<dbReference type="EMBL" id="JAWWNJ010000016">
    <property type="protein sequence ID" value="KAK7039824.1"/>
    <property type="molecule type" value="Genomic_DNA"/>
</dbReference>
<feature type="signal peptide" evidence="1">
    <location>
        <begin position="1"/>
        <end position="21"/>
    </location>
</feature>
<proteinExistence type="predicted"/>
<keyword evidence="1" id="KW-0732">Signal</keyword>
<dbReference type="AlphaFoldDB" id="A0AAW0CLW3"/>
<reference evidence="2 3" key="1">
    <citation type="journal article" date="2024" name="J Genomics">
        <title>Draft genome sequencing and assembly of Favolaschia claudopus CIRM-BRFM 2984 isolated from oak limbs.</title>
        <authorList>
            <person name="Navarro D."/>
            <person name="Drula E."/>
            <person name="Chaduli D."/>
            <person name="Cazenave R."/>
            <person name="Ahrendt S."/>
            <person name="Wang J."/>
            <person name="Lipzen A."/>
            <person name="Daum C."/>
            <person name="Barry K."/>
            <person name="Grigoriev I.V."/>
            <person name="Favel A."/>
            <person name="Rosso M.N."/>
            <person name="Martin F."/>
        </authorList>
    </citation>
    <scope>NUCLEOTIDE SEQUENCE [LARGE SCALE GENOMIC DNA]</scope>
    <source>
        <strain evidence="2 3">CIRM-BRFM 2984</strain>
    </source>
</reference>
<protein>
    <submittedName>
        <fullName evidence="2">Snoal-like polyketide cyclase family protein</fullName>
    </submittedName>
</protein>
<organism evidence="2 3">
    <name type="scientific">Favolaschia claudopus</name>
    <dbReference type="NCBI Taxonomy" id="2862362"/>
    <lineage>
        <taxon>Eukaryota</taxon>
        <taxon>Fungi</taxon>
        <taxon>Dikarya</taxon>
        <taxon>Basidiomycota</taxon>
        <taxon>Agaricomycotina</taxon>
        <taxon>Agaricomycetes</taxon>
        <taxon>Agaricomycetidae</taxon>
        <taxon>Agaricales</taxon>
        <taxon>Marasmiineae</taxon>
        <taxon>Mycenaceae</taxon>
        <taxon>Favolaschia</taxon>
    </lineage>
</organism>
<gene>
    <name evidence="2" type="ORF">R3P38DRAFT_2514250</name>
</gene>
<dbReference type="InterPro" id="IPR032710">
    <property type="entry name" value="NTF2-like_dom_sf"/>
</dbReference>
<comment type="caution">
    <text evidence="2">The sequence shown here is derived from an EMBL/GenBank/DDBJ whole genome shotgun (WGS) entry which is preliminary data.</text>
</comment>
<dbReference type="Proteomes" id="UP001362999">
    <property type="component" value="Unassembled WGS sequence"/>
</dbReference>
<feature type="chain" id="PRO_5043877900" evidence="1">
    <location>
        <begin position="22"/>
        <end position="161"/>
    </location>
</feature>
<name>A0AAW0CLW3_9AGAR</name>
<keyword evidence="3" id="KW-1185">Reference proteome</keyword>
<evidence type="ECO:0000256" key="1">
    <source>
        <dbReference type="SAM" id="SignalP"/>
    </source>
</evidence>